<keyword evidence="4 9" id="KW-1003">Cell membrane</keyword>
<keyword evidence="5 9" id="KW-0812">Transmembrane</keyword>
<dbReference type="InterPro" id="IPR001357">
    <property type="entry name" value="BRCT_dom"/>
</dbReference>
<feature type="transmembrane region" description="Helical" evidence="9">
    <location>
        <begin position="94"/>
        <end position="116"/>
    </location>
</feature>
<evidence type="ECO:0000256" key="1">
    <source>
        <dbReference type="ARBA" id="ARBA00004651"/>
    </source>
</evidence>
<dbReference type="PANTHER" id="PTHR30330">
    <property type="entry name" value="AGSS FAMILY TRANSPORTER, SODIUM-ALANINE"/>
    <property type="match status" value="1"/>
</dbReference>
<dbReference type="AlphaFoldDB" id="A0A6C2UNM6"/>
<name>A0A6C2UNM6_9BACT</name>
<feature type="transmembrane region" description="Helical" evidence="9">
    <location>
        <begin position="463"/>
        <end position="481"/>
    </location>
</feature>
<evidence type="ECO:0000256" key="3">
    <source>
        <dbReference type="ARBA" id="ARBA00022448"/>
    </source>
</evidence>
<accession>A0A6C2UNM6</accession>
<organism evidence="11 12">
    <name type="scientific">Pontiella sulfatireligans</name>
    <dbReference type="NCBI Taxonomy" id="2750658"/>
    <lineage>
        <taxon>Bacteria</taxon>
        <taxon>Pseudomonadati</taxon>
        <taxon>Kiritimatiellota</taxon>
        <taxon>Kiritimatiellia</taxon>
        <taxon>Kiritimatiellales</taxon>
        <taxon>Pontiellaceae</taxon>
        <taxon>Pontiella</taxon>
    </lineage>
</organism>
<evidence type="ECO:0000313" key="11">
    <source>
        <dbReference type="EMBL" id="VGO21788.1"/>
    </source>
</evidence>
<keyword evidence="8 9" id="KW-0472">Membrane</keyword>
<dbReference type="Pfam" id="PF01235">
    <property type="entry name" value="Na_Ala_symp"/>
    <property type="match status" value="1"/>
</dbReference>
<dbReference type="Proteomes" id="UP000346198">
    <property type="component" value="Unassembled WGS sequence"/>
</dbReference>
<dbReference type="PRINTS" id="PR00175">
    <property type="entry name" value="NAALASMPORT"/>
</dbReference>
<keyword evidence="6 9" id="KW-0769">Symport</keyword>
<sequence length="503" mass="53398">MQFPMIGKPWFAKCIRAPYLIASEDFMERLNELLGAVDSFVWGWSMIALLVGTGLFLTFRLLFVQVRHLGHAIACVFGKYDQPEESGDISHFKALATALSATIGTGNIAGVATAIATGGPGAVFWMWITALVGMATKFASCTLAVKYRKIHTDGSASGGPMYFLSLGLKNKKLGAFLGASFALFGIVASFGIGNMVQANSVVGGLEYLLPEALQAGGFSLWDGFTVSWMSLATGLILSFLTGIVILGGIKRIANVAGVIVPFMCSFYVIGAVVILILNVSAIPEAFGLIFKYAFTPYAAGGGALGVAVSQAIRFGVARGVFSNESGLGSAPIAHAAAKTSEPVREGTVAMLGPFIDTLIVCTMTALVILVTGAHLSNFDGSALTAHAFEKGLFGYGHYLVGFGIMFFAYSTLIAWSYYGDRCAEYLFGEKAIPVYRWIYVACITIGAVGGLKVIWTLADISNALMAIPNLIGLLLLSGVVADETKRYCQRLKNGEFRNPGEKK</sequence>
<dbReference type="PROSITE" id="PS50172">
    <property type="entry name" value="BRCT"/>
    <property type="match status" value="1"/>
</dbReference>
<feature type="transmembrane region" description="Helical" evidence="9">
    <location>
        <begin position="256"/>
        <end position="277"/>
    </location>
</feature>
<gene>
    <name evidence="11" type="primary">alsT</name>
    <name evidence="11" type="ORF">SCARR_03865</name>
</gene>
<protein>
    <submittedName>
        <fullName evidence="11">Amino-acid carrier protein AlsT</fullName>
    </submittedName>
</protein>
<feature type="transmembrane region" description="Helical" evidence="9">
    <location>
        <begin position="289"/>
        <end position="308"/>
    </location>
</feature>
<dbReference type="PROSITE" id="PS00873">
    <property type="entry name" value="NA_ALANINE_SYMP"/>
    <property type="match status" value="1"/>
</dbReference>
<evidence type="ECO:0000256" key="2">
    <source>
        <dbReference type="ARBA" id="ARBA00009261"/>
    </source>
</evidence>
<evidence type="ECO:0000256" key="6">
    <source>
        <dbReference type="ARBA" id="ARBA00022847"/>
    </source>
</evidence>
<dbReference type="FunFam" id="1.20.1740.10:FF:000004">
    <property type="entry name" value="Sodium:alanine symporter family protein"/>
    <property type="match status" value="1"/>
</dbReference>
<feature type="transmembrane region" description="Helical" evidence="9">
    <location>
        <begin position="228"/>
        <end position="249"/>
    </location>
</feature>
<keyword evidence="3 9" id="KW-0813">Transport</keyword>
<feature type="transmembrane region" description="Helical" evidence="9">
    <location>
        <begin position="437"/>
        <end position="457"/>
    </location>
</feature>
<evidence type="ECO:0000256" key="5">
    <source>
        <dbReference type="ARBA" id="ARBA00022692"/>
    </source>
</evidence>
<evidence type="ECO:0000313" key="12">
    <source>
        <dbReference type="Proteomes" id="UP000346198"/>
    </source>
</evidence>
<dbReference type="GO" id="GO:0005886">
    <property type="term" value="C:plasma membrane"/>
    <property type="evidence" value="ECO:0007669"/>
    <property type="project" value="UniProtKB-SubCell"/>
</dbReference>
<feature type="domain" description="BRCT" evidence="10">
    <location>
        <begin position="1"/>
        <end position="28"/>
    </location>
</feature>
<feature type="transmembrane region" description="Helical" evidence="9">
    <location>
        <begin position="395"/>
        <end position="417"/>
    </location>
</feature>
<comment type="subcellular location">
    <subcellularLocation>
        <location evidence="1 9">Cell membrane</location>
        <topology evidence="1 9">Multi-pass membrane protein</topology>
    </subcellularLocation>
</comment>
<comment type="similarity">
    <text evidence="2 9">Belongs to the alanine or glycine:cation symporter (AGCS) (TC 2.A.25) family.</text>
</comment>
<proteinExistence type="inferred from homology"/>
<evidence type="ECO:0000256" key="7">
    <source>
        <dbReference type="ARBA" id="ARBA00022989"/>
    </source>
</evidence>
<feature type="transmembrane region" description="Helical" evidence="9">
    <location>
        <begin position="354"/>
        <end position="375"/>
    </location>
</feature>
<dbReference type="GO" id="GO:0005283">
    <property type="term" value="F:amino acid:sodium symporter activity"/>
    <property type="evidence" value="ECO:0007669"/>
    <property type="project" value="InterPro"/>
</dbReference>
<dbReference type="InterPro" id="IPR001463">
    <property type="entry name" value="Na/Ala_symport"/>
</dbReference>
<feature type="transmembrane region" description="Helical" evidence="9">
    <location>
        <begin position="122"/>
        <end position="145"/>
    </location>
</feature>
<dbReference type="NCBIfam" id="TIGR00835">
    <property type="entry name" value="agcS"/>
    <property type="match status" value="1"/>
</dbReference>
<evidence type="ECO:0000259" key="10">
    <source>
        <dbReference type="PROSITE" id="PS50172"/>
    </source>
</evidence>
<keyword evidence="12" id="KW-1185">Reference proteome</keyword>
<dbReference type="PANTHER" id="PTHR30330:SF3">
    <property type="entry name" value="TRANSCRIPTIONAL REGULATOR, LRP FAMILY"/>
    <property type="match status" value="1"/>
</dbReference>
<evidence type="ECO:0000256" key="4">
    <source>
        <dbReference type="ARBA" id="ARBA00022475"/>
    </source>
</evidence>
<feature type="transmembrane region" description="Helical" evidence="9">
    <location>
        <begin position="173"/>
        <end position="192"/>
    </location>
</feature>
<evidence type="ECO:0000256" key="9">
    <source>
        <dbReference type="RuleBase" id="RU363064"/>
    </source>
</evidence>
<evidence type="ECO:0000256" key="8">
    <source>
        <dbReference type="ARBA" id="ARBA00023136"/>
    </source>
</evidence>
<reference evidence="11 12" key="1">
    <citation type="submission" date="2019-04" db="EMBL/GenBank/DDBJ databases">
        <authorList>
            <person name="Van Vliet M D."/>
        </authorList>
    </citation>
    <scope>NUCLEOTIDE SEQUENCE [LARGE SCALE GENOMIC DNA]</scope>
    <source>
        <strain evidence="11 12">F21</strain>
    </source>
</reference>
<dbReference type="EMBL" id="CAAHFH010000002">
    <property type="protein sequence ID" value="VGO21788.1"/>
    <property type="molecule type" value="Genomic_DNA"/>
</dbReference>
<feature type="transmembrane region" description="Helical" evidence="9">
    <location>
        <begin position="41"/>
        <end position="63"/>
    </location>
</feature>
<dbReference type="Gene3D" id="1.20.1740.10">
    <property type="entry name" value="Amino acid/polyamine transporter I"/>
    <property type="match status" value="1"/>
</dbReference>
<keyword evidence="7 9" id="KW-1133">Transmembrane helix</keyword>